<evidence type="ECO:0000256" key="3">
    <source>
        <dbReference type="ARBA" id="ARBA00022645"/>
    </source>
</evidence>
<evidence type="ECO:0000256" key="8">
    <source>
        <dbReference type="ARBA" id="ARBA00022960"/>
    </source>
</evidence>
<evidence type="ECO:0000256" key="1">
    <source>
        <dbReference type="ARBA" id="ARBA00007090"/>
    </source>
</evidence>
<evidence type="ECO:0000256" key="15">
    <source>
        <dbReference type="SAM" id="Phobius"/>
    </source>
</evidence>
<evidence type="ECO:0000256" key="6">
    <source>
        <dbReference type="ARBA" id="ARBA00022679"/>
    </source>
</evidence>
<dbReference type="EC" id="2.4.1.129" evidence="18"/>
<evidence type="ECO:0000256" key="5">
    <source>
        <dbReference type="ARBA" id="ARBA00022676"/>
    </source>
</evidence>
<comment type="catalytic activity">
    <reaction evidence="12">
        <text>Preferential cleavage: (Ac)2-L-Lys-D-Ala-|-D-Ala. Also transpeptidation of peptidyl-alanyl moieties that are N-acyl substituents of D-alanine.</text>
        <dbReference type="EC" id="3.4.16.4"/>
    </reaction>
</comment>
<feature type="compositionally biased region" description="Basic and acidic residues" evidence="14">
    <location>
        <begin position="625"/>
        <end position="645"/>
    </location>
</feature>
<evidence type="ECO:0000313" key="19">
    <source>
        <dbReference type="Proteomes" id="UP000005714"/>
    </source>
</evidence>
<dbReference type="OrthoDB" id="9766909at2"/>
<dbReference type="GO" id="GO:0071555">
    <property type="term" value="P:cell wall organization"/>
    <property type="evidence" value="ECO:0007669"/>
    <property type="project" value="UniProtKB-KW"/>
</dbReference>
<keyword evidence="15" id="KW-0812">Transmembrane</keyword>
<keyword evidence="8" id="KW-0133">Cell shape</keyword>
<feature type="region of interest" description="Disordered" evidence="14">
    <location>
        <begin position="586"/>
        <end position="609"/>
    </location>
</feature>
<evidence type="ECO:0000256" key="14">
    <source>
        <dbReference type="SAM" id="MobiDB-lite"/>
    </source>
</evidence>
<evidence type="ECO:0000256" key="2">
    <source>
        <dbReference type="ARBA" id="ARBA00007739"/>
    </source>
</evidence>
<feature type="domain" description="Penicillin-binding protein transpeptidase" evidence="16">
    <location>
        <begin position="344"/>
        <end position="578"/>
    </location>
</feature>
<keyword evidence="3" id="KW-0121">Carboxypeptidase</keyword>
<dbReference type="InterPro" id="IPR001460">
    <property type="entry name" value="PCN-bd_Tpept"/>
</dbReference>
<dbReference type="GO" id="GO:0008955">
    <property type="term" value="F:peptidoglycan glycosyltransferase activity"/>
    <property type="evidence" value="ECO:0007669"/>
    <property type="project" value="UniProtKB-EC"/>
</dbReference>
<dbReference type="InterPro" id="IPR023346">
    <property type="entry name" value="Lysozyme-like_dom_sf"/>
</dbReference>
<feature type="compositionally biased region" description="Low complexity" evidence="14">
    <location>
        <begin position="651"/>
        <end position="663"/>
    </location>
</feature>
<evidence type="ECO:0000256" key="12">
    <source>
        <dbReference type="ARBA" id="ARBA00034000"/>
    </source>
</evidence>
<evidence type="ECO:0000259" key="16">
    <source>
        <dbReference type="Pfam" id="PF00905"/>
    </source>
</evidence>
<dbReference type="RefSeq" id="WP_005882612.1">
    <property type="nucleotide sequence ID" value="NZ_ADNU01000018.1"/>
</dbReference>
<keyword evidence="15" id="KW-0472">Membrane</keyword>
<evidence type="ECO:0000256" key="11">
    <source>
        <dbReference type="ARBA" id="ARBA00023316"/>
    </source>
</evidence>
<evidence type="ECO:0000313" key="18">
    <source>
        <dbReference type="EMBL" id="EFG48059.1"/>
    </source>
</evidence>
<comment type="similarity">
    <text evidence="2">In the N-terminal section; belongs to the glycosyltransferase 51 family.</text>
</comment>
<dbReference type="Proteomes" id="UP000005714">
    <property type="component" value="Unassembled WGS sequence"/>
</dbReference>
<comment type="similarity">
    <text evidence="1">In the C-terminal section; belongs to the transpeptidase family.</text>
</comment>
<dbReference type="FunFam" id="1.10.3810.10:FF:000001">
    <property type="entry name" value="Penicillin-binding protein 1A"/>
    <property type="match status" value="1"/>
</dbReference>
<evidence type="ECO:0000256" key="9">
    <source>
        <dbReference type="ARBA" id="ARBA00022984"/>
    </source>
</evidence>
<proteinExistence type="inferred from homology"/>
<dbReference type="SUPFAM" id="SSF56601">
    <property type="entry name" value="beta-lactamase/transpeptidase-like"/>
    <property type="match status" value="1"/>
</dbReference>
<keyword evidence="11" id="KW-0961">Cell wall biogenesis/degradation</keyword>
<protein>
    <submittedName>
        <fullName evidence="18">Transglycosylase</fullName>
        <ecNumber evidence="18">2.4.1.129</ecNumber>
    </submittedName>
</protein>
<dbReference type="Pfam" id="PF00905">
    <property type="entry name" value="Transpeptidase"/>
    <property type="match status" value="1"/>
</dbReference>
<evidence type="ECO:0000256" key="7">
    <source>
        <dbReference type="ARBA" id="ARBA00022801"/>
    </source>
</evidence>
<sequence>MGTRTRKDETKSLLNYPRAGHTGWAKWFPSLRLVGLGILTGFVLIIGLFTVGYLSTSIPEPNAEAAGQTSTVYYDDGKTVIGTFKVEDRKSVDIQNISPSMQQAAIAAEDQSFYENRGISVKGLSRAAVGVITDNYAGGGSTITQQYVKNYYLTNEKTLTRKLKEMFIAIKIDQEKSKDQIMADYLNTIFLGRKSYGIEVAAHNYFDTSAKELTVEQSALLAAMIQQPSLADPSEHPEKYESRFRYVLNNMAENGFITSEDAKNAQMPEVKKPRSDNERLGQAGYMMDAVRSELKKQGMSDDQIDRGGLKITSTFNRDMMRDAQDAIDTLPKMKKGMHAGLTSIDPATGEVKAFYGGPKYFERMQNNSTQDTAQAGSTFKPFALVAGLEAGYRLNDTFNGSAVTFPNNGNPWTPKNYGGASYGSVTLLKATQSSINTAYAQLNINVGPDKTRDVAVRAGLPENTFGLEGNAANVLGTASPTTLQMASAFSTFAAEGMYRSPHFVREAVDPSGETLYKPDTKGERKFEQDIMAETTYALSQVIQSGSGSYAQNLGRPAAGKTGTSSDAYSAWFVGYTPELSTAVSLFREDEEGRPQRIGSYGGRGEVTGGSFPVQVWTKYMSDALEGKPKSKFPKRPDLPDKEKPTNKSGVSKSAPKSNSSGSSSKKRSDKDDSKDNKDNKDDEKKPEDQNESDDSDKDLGDSDDSGDKGSEDKGDSSGNDSGGKKPGNDKPGGEDGKNPPKQKEPKKPQPKSNSDGKSKSSKSSTTTG</sequence>
<dbReference type="GO" id="GO:0006508">
    <property type="term" value="P:proteolysis"/>
    <property type="evidence" value="ECO:0007669"/>
    <property type="project" value="UniProtKB-KW"/>
</dbReference>
<feature type="domain" description="Glycosyl transferase family 51" evidence="17">
    <location>
        <begin position="79"/>
        <end position="251"/>
    </location>
</feature>
<dbReference type="AlphaFoldDB" id="D4YKW5"/>
<evidence type="ECO:0000256" key="13">
    <source>
        <dbReference type="ARBA" id="ARBA00049902"/>
    </source>
</evidence>
<comment type="catalytic activity">
    <reaction evidence="13">
        <text>[GlcNAc-(1-&gt;4)-Mur2Ac(oyl-L-Ala-gamma-D-Glu-L-Lys-D-Ala-D-Ala)](n)-di-trans,octa-cis-undecaprenyl diphosphate + beta-D-GlcNAc-(1-&gt;4)-Mur2Ac(oyl-L-Ala-gamma-D-Glu-L-Lys-D-Ala-D-Ala)-di-trans,octa-cis-undecaprenyl diphosphate = [GlcNAc-(1-&gt;4)-Mur2Ac(oyl-L-Ala-gamma-D-Glu-L-Lys-D-Ala-D-Ala)](n+1)-di-trans,octa-cis-undecaprenyl diphosphate + di-trans,octa-cis-undecaprenyl diphosphate + H(+)</text>
        <dbReference type="Rhea" id="RHEA:23708"/>
        <dbReference type="Rhea" id="RHEA-COMP:9602"/>
        <dbReference type="Rhea" id="RHEA-COMP:9603"/>
        <dbReference type="ChEBI" id="CHEBI:15378"/>
        <dbReference type="ChEBI" id="CHEBI:58405"/>
        <dbReference type="ChEBI" id="CHEBI:60033"/>
        <dbReference type="ChEBI" id="CHEBI:78435"/>
        <dbReference type="EC" id="2.4.99.28"/>
    </reaction>
</comment>
<dbReference type="GO" id="GO:0008658">
    <property type="term" value="F:penicillin binding"/>
    <property type="evidence" value="ECO:0007669"/>
    <property type="project" value="InterPro"/>
</dbReference>
<dbReference type="InterPro" id="IPR001264">
    <property type="entry name" value="Glyco_trans_51"/>
</dbReference>
<dbReference type="Pfam" id="PF00912">
    <property type="entry name" value="Transgly"/>
    <property type="match status" value="1"/>
</dbReference>
<organism evidence="18 19">
    <name type="scientific">Brevibacterium mcbrellneri ATCC 49030</name>
    <dbReference type="NCBI Taxonomy" id="585530"/>
    <lineage>
        <taxon>Bacteria</taxon>
        <taxon>Bacillati</taxon>
        <taxon>Actinomycetota</taxon>
        <taxon>Actinomycetes</taxon>
        <taxon>Micrococcales</taxon>
        <taxon>Brevibacteriaceae</taxon>
        <taxon>Brevibacterium</taxon>
    </lineage>
</organism>
<feature type="compositionally biased region" description="Low complexity" evidence="14">
    <location>
        <begin position="750"/>
        <end position="768"/>
    </location>
</feature>
<keyword evidence="9" id="KW-0573">Peptidoglycan synthesis</keyword>
<accession>D4YKW5</accession>
<name>D4YKW5_9MICO</name>
<reference evidence="18 19" key="1">
    <citation type="submission" date="2010-04" db="EMBL/GenBank/DDBJ databases">
        <authorList>
            <person name="Qin X."/>
            <person name="Bachman B."/>
            <person name="Battles P."/>
            <person name="Bell A."/>
            <person name="Bess C."/>
            <person name="Bickham C."/>
            <person name="Chaboub L."/>
            <person name="Chen D."/>
            <person name="Coyle M."/>
            <person name="Deiros D.R."/>
            <person name="Dinh H."/>
            <person name="Forbes L."/>
            <person name="Fowler G."/>
            <person name="Francisco L."/>
            <person name="Fu Q."/>
            <person name="Gubbala S."/>
            <person name="Hale W."/>
            <person name="Han Y."/>
            <person name="Hemphill L."/>
            <person name="Highlander S.K."/>
            <person name="Hirani K."/>
            <person name="Hogues M."/>
            <person name="Jackson L."/>
            <person name="Jakkamsetti A."/>
            <person name="Javaid M."/>
            <person name="Jiang H."/>
            <person name="Korchina V."/>
            <person name="Kovar C."/>
            <person name="Lara F."/>
            <person name="Lee S."/>
            <person name="Mata R."/>
            <person name="Mathew T."/>
            <person name="Moen C."/>
            <person name="Morales K."/>
            <person name="Munidasa M."/>
            <person name="Nazareth L."/>
            <person name="Ngo R."/>
            <person name="Nguyen L."/>
            <person name="Okwuonu G."/>
            <person name="Ongeri F."/>
            <person name="Patil S."/>
            <person name="Petrosino J."/>
            <person name="Pham C."/>
            <person name="Pham P."/>
            <person name="Pu L.-L."/>
            <person name="Puazo M."/>
            <person name="Raj R."/>
            <person name="Reid J."/>
            <person name="Rouhana J."/>
            <person name="Saada N."/>
            <person name="Shang Y."/>
            <person name="Simmons D."/>
            <person name="Thornton R."/>
            <person name="Warren J."/>
            <person name="Weissenberger G."/>
            <person name="Zhang J."/>
            <person name="Zhang L."/>
            <person name="Zhou C."/>
            <person name="Zhu D."/>
            <person name="Muzny D."/>
            <person name="Worley K."/>
            <person name="Gibbs R."/>
        </authorList>
    </citation>
    <scope>NUCLEOTIDE SEQUENCE [LARGE SCALE GENOMIC DNA]</scope>
    <source>
        <strain evidence="18 19">ATCC 49030</strain>
    </source>
</reference>
<dbReference type="SUPFAM" id="SSF53955">
    <property type="entry name" value="Lysozyme-like"/>
    <property type="match status" value="1"/>
</dbReference>
<dbReference type="PANTHER" id="PTHR32282">
    <property type="entry name" value="BINDING PROTEIN TRANSPEPTIDASE, PUTATIVE-RELATED"/>
    <property type="match status" value="1"/>
</dbReference>
<evidence type="ECO:0000259" key="17">
    <source>
        <dbReference type="Pfam" id="PF00912"/>
    </source>
</evidence>
<dbReference type="GO" id="GO:0030288">
    <property type="term" value="C:outer membrane-bounded periplasmic space"/>
    <property type="evidence" value="ECO:0007669"/>
    <property type="project" value="TreeGrafter"/>
</dbReference>
<dbReference type="PANTHER" id="PTHR32282:SF34">
    <property type="entry name" value="PENICILLIN-BINDING PROTEIN 1A"/>
    <property type="match status" value="1"/>
</dbReference>
<keyword evidence="4" id="KW-0645">Protease</keyword>
<dbReference type="InterPro" id="IPR036950">
    <property type="entry name" value="PBP_transglycosylase"/>
</dbReference>
<keyword evidence="6 18" id="KW-0808">Transferase</keyword>
<feature type="compositionally biased region" description="Basic and acidic residues" evidence="14">
    <location>
        <begin position="666"/>
        <end position="688"/>
    </location>
</feature>
<dbReference type="Gene3D" id="1.10.3810.10">
    <property type="entry name" value="Biosynthetic peptidoglycan transglycosylase-like"/>
    <property type="match status" value="1"/>
</dbReference>
<dbReference type="STRING" id="585530.HMPREF0183_0575"/>
<feature type="compositionally biased region" description="Basic and acidic residues" evidence="14">
    <location>
        <begin position="722"/>
        <end position="747"/>
    </location>
</feature>
<gene>
    <name evidence="18" type="ORF">HMPREF0183_0575</name>
</gene>
<evidence type="ECO:0000256" key="4">
    <source>
        <dbReference type="ARBA" id="ARBA00022670"/>
    </source>
</evidence>
<dbReference type="EMBL" id="ADNU01000018">
    <property type="protein sequence ID" value="EFG48059.1"/>
    <property type="molecule type" value="Genomic_DNA"/>
</dbReference>
<keyword evidence="7" id="KW-0378">Hydrolase</keyword>
<dbReference type="eggNOG" id="COG0744">
    <property type="taxonomic scope" value="Bacteria"/>
</dbReference>
<dbReference type="GO" id="GO:0009002">
    <property type="term" value="F:serine-type D-Ala-D-Ala carboxypeptidase activity"/>
    <property type="evidence" value="ECO:0007669"/>
    <property type="project" value="UniProtKB-EC"/>
</dbReference>
<dbReference type="InterPro" id="IPR050396">
    <property type="entry name" value="Glycosyltr_51/Transpeptidase"/>
</dbReference>
<feature type="transmembrane region" description="Helical" evidence="15">
    <location>
        <begin position="33"/>
        <end position="54"/>
    </location>
</feature>
<comment type="caution">
    <text evidence="18">The sequence shown here is derived from an EMBL/GenBank/DDBJ whole genome shotgun (WGS) entry which is preliminary data.</text>
</comment>
<dbReference type="GO" id="GO:0008360">
    <property type="term" value="P:regulation of cell shape"/>
    <property type="evidence" value="ECO:0007669"/>
    <property type="project" value="UniProtKB-KW"/>
</dbReference>
<feature type="compositionally biased region" description="Basic and acidic residues" evidence="14">
    <location>
        <begin position="697"/>
        <end position="715"/>
    </location>
</feature>
<dbReference type="GO" id="GO:0009252">
    <property type="term" value="P:peptidoglycan biosynthetic process"/>
    <property type="evidence" value="ECO:0007669"/>
    <property type="project" value="UniProtKB-KW"/>
</dbReference>
<dbReference type="InterPro" id="IPR012338">
    <property type="entry name" value="Beta-lactam/transpept-like"/>
</dbReference>
<evidence type="ECO:0000256" key="10">
    <source>
        <dbReference type="ARBA" id="ARBA00023268"/>
    </source>
</evidence>
<keyword evidence="19" id="KW-1185">Reference proteome</keyword>
<feature type="region of interest" description="Disordered" evidence="14">
    <location>
        <begin position="625"/>
        <end position="768"/>
    </location>
</feature>
<keyword evidence="5 18" id="KW-0328">Glycosyltransferase</keyword>
<dbReference type="Gene3D" id="3.40.710.10">
    <property type="entry name" value="DD-peptidase/beta-lactamase superfamily"/>
    <property type="match status" value="1"/>
</dbReference>
<keyword evidence="10" id="KW-0511">Multifunctional enzyme</keyword>
<keyword evidence="15" id="KW-1133">Transmembrane helix</keyword>